<dbReference type="InterPro" id="IPR018097">
    <property type="entry name" value="EGF_Ca-bd_CS"/>
</dbReference>
<dbReference type="GO" id="GO:0048513">
    <property type="term" value="P:animal organ development"/>
    <property type="evidence" value="ECO:0007669"/>
    <property type="project" value="UniProtKB-ARBA"/>
</dbReference>
<dbReference type="Gene3D" id="2.10.25.10">
    <property type="entry name" value="Laminin"/>
    <property type="match status" value="7"/>
</dbReference>
<comment type="subcellular location">
    <subcellularLocation>
        <location evidence="1 16">Membrane</location>
        <topology evidence="1 16">Single-pass type I membrane protein</topology>
    </subcellularLocation>
</comment>
<evidence type="ECO:0000259" key="19">
    <source>
        <dbReference type="PROSITE" id="PS50026"/>
    </source>
</evidence>
<feature type="disulfide bond" evidence="14">
    <location>
        <begin position="304"/>
        <end position="313"/>
    </location>
</feature>
<dbReference type="FunFam" id="2.10.25.10:FF:000117">
    <property type="entry name" value="Delta-like protein"/>
    <property type="match status" value="1"/>
</dbReference>
<proteinExistence type="predicted"/>
<evidence type="ECO:0000256" key="13">
    <source>
        <dbReference type="ARBA" id="ARBA00023180"/>
    </source>
</evidence>
<dbReference type="InterPro" id="IPR011651">
    <property type="entry name" value="Notch_ligand_N"/>
</dbReference>
<feature type="disulfide bond" evidence="15">
    <location>
        <begin position="167"/>
        <end position="176"/>
    </location>
</feature>
<evidence type="ECO:0000256" key="3">
    <source>
        <dbReference type="ARBA" id="ARBA00022536"/>
    </source>
</evidence>
<keyword evidence="9" id="KW-0832">Ubl conjugation</keyword>
<dbReference type="Pfam" id="PF21795">
    <property type="entry name" value="JAG1-like_EGF2"/>
    <property type="match status" value="1"/>
</dbReference>
<dbReference type="STRING" id="244447.ENSCSEP00000001321"/>
<feature type="signal peptide" evidence="18">
    <location>
        <begin position="1"/>
        <end position="22"/>
    </location>
</feature>
<dbReference type="PROSITE" id="PS01187">
    <property type="entry name" value="EGF_CA"/>
    <property type="match status" value="1"/>
</dbReference>
<dbReference type="FunFam" id="2.10.25.140:FF:000001">
    <property type="entry name" value="Delta-like protein"/>
    <property type="match status" value="1"/>
</dbReference>
<reference evidence="21" key="2">
    <citation type="submission" date="2025-08" db="UniProtKB">
        <authorList>
            <consortium name="Ensembl"/>
        </authorList>
    </citation>
    <scope>IDENTIFICATION</scope>
</reference>
<feature type="transmembrane region" description="Helical" evidence="17">
    <location>
        <begin position="529"/>
        <end position="552"/>
    </location>
</feature>
<dbReference type="PROSITE" id="PS00022">
    <property type="entry name" value="EGF_1"/>
    <property type="match status" value="8"/>
</dbReference>
<dbReference type="Gene3D" id="2.10.25.140">
    <property type="match status" value="1"/>
</dbReference>
<dbReference type="PROSITE" id="PS50026">
    <property type="entry name" value="EGF_3"/>
    <property type="match status" value="6"/>
</dbReference>
<dbReference type="SMART" id="SM00179">
    <property type="entry name" value="EGF_CA"/>
    <property type="match status" value="6"/>
</dbReference>
<feature type="disulfide bond" evidence="15">
    <location>
        <begin position="200"/>
        <end position="209"/>
    </location>
</feature>
<dbReference type="GO" id="GO:0016020">
    <property type="term" value="C:membrane"/>
    <property type="evidence" value="ECO:0007669"/>
    <property type="project" value="UniProtKB-SubCell"/>
</dbReference>
<keyword evidence="8" id="KW-0106">Calcium</keyword>
<protein>
    <recommendedName>
        <fullName evidence="16">Delta-like protein</fullName>
    </recommendedName>
</protein>
<dbReference type="Gene3D" id="2.60.40.3510">
    <property type="match status" value="1"/>
</dbReference>
<dbReference type="InterPro" id="IPR001774">
    <property type="entry name" value="DSL"/>
</dbReference>
<feature type="domain" description="EGF-like" evidence="19">
    <location>
        <begin position="316"/>
        <end position="352"/>
    </location>
</feature>
<keyword evidence="10 16" id="KW-1133">Transmembrane helix</keyword>
<feature type="domain" description="EGF-like" evidence="19">
    <location>
        <begin position="276"/>
        <end position="314"/>
    </location>
</feature>
<evidence type="ECO:0000256" key="10">
    <source>
        <dbReference type="ARBA" id="ARBA00022989"/>
    </source>
</evidence>
<feature type="domain" description="DSL" evidence="20">
    <location>
        <begin position="165"/>
        <end position="209"/>
    </location>
</feature>
<dbReference type="Pfam" id="PF21700">
    <property type="entry name" value="EGF_DL_JAG"/>
    <property type="match status" value="1"/>
</dbReference>
<evidence type="ECO:0000256" key="9">
    <source>
        <dbReference type="ARBA" id="ARBA00022843"/>
    </source>
</evidence>
<evidence type="ECO:0000256" key="18">
    <source>
        <dbReference type="SAM" id="SignalP"/>
    </source>
</evidence>
<dbReference type="SMART" id="SM00051">
    <property type="entry name" value="DSL"/>
    <property type="match status" value="1"/>
</dbReference>
<dbReference type="PROSITE" id="PS00010">
    <property type="entry name" value="ASX_HYDROXYL"/>
    <property type="match status" value="1"/>
</dbReference>
<dbReference type="GeneTree" id="ENSGT00940000157441"/>
<evidence type="ECO:0000256" key="8">
    <source>
        <dbReference type="ARBA" id="ARBA00022837"/>
    </source>
</evidence>
<dbReference type="InParanoid" id="A0A3P8UL06"/>
<feature type="domain" description="EGF-like" evidence="19">
    <location>
        <begin position="470"/>
        <end position="507"/>
    </location>
</feature>
<dbReference type="FunFam" id="2.60.40.3510:FF:000003">
    <property type="entry name" value="Delta-like protein"/>
    <property type="match status" value="1"/>
</dbReference>
<feature type="disulfide bond" evidence="14">
    <location>
        <begin position="458"/>
        <end position="467"/>
    </location>
</feature>
<dbReference type="InterPro" id="IPR000152">
    <property type="entry name" value="EGF-type_Asp/Asn_hydroxyl_site"/>
</dbReference>
<dbReference type="GO" id="GO:0007417">
    <property type="term" value="P:central nervous system development"/>
    <property type="evidence" value="ECO:0007669"/>
    <property type="project" value="UniProtKB-ARBA"/>
</dbReference>
<dbReference type="FunFam" id="2.10.25.10:FF:000012">
    <property type="entry name" value="Delta-like protein"/>
    <property type="match status" value="1"/>
</dbReference>
<dbReference type="SMART" id="SM00181">
    <property type="entry name" value="EGF"/>
    <property type="match status" value="9"/>
</dbReference>
<evidence type="ECO:0000256" key="2">
    <source>
        <dbReference type="ARBA" id="ARBA00022473"/>
    </source>
</evidence>
<dbReference type="GO" id="GO:0071944">
    <property type="term" value="C:cell periphery"/>
    <property type="evidence" value="ECO:0007669"/>
    <property type="project" value="UniProtKB-ARBA"/>
</dbReference>
<keyword evidence="13" id="KW-0325">Glycoprotein</keyword>
<feature type="domain" description="EGF-like" evidence="19">
    <location>
        <begin position="354"/>
        <end position="392"/>
    </location>
</feature>
<dbReference type="PROSITE" id="PS51051">
    <property type="entry name" value="DSL"/>
    <property type="match status" value="1"/>
</dbReference>
<evidence type="ECO:0000256" key="17">
    <source>
        <dbReference type="SAM" id="Phobius"/>
    </source>
</evidence>
<keyword evidence="5 16" id="KW-0732">Signal</keyword>
<reference evidence="21" key="3">
    <citation type="submission" date="2025-09" db="UniProtKB">
        <authorList>
            <consortium name="Ensembl"/>
        </authorList>
    </citation>
    <scope>IDENTIFICATION</scope>
</reference>
<evidence type="ECO:0000256" key="14">
    <source>
        <dbReference type="PROSITE-ProRule" id="PRU00076"/>
    </source>
</evidence>
<dbReference type="Ensembl" id="ENSCSET00000001350.1">
    <property type="protein sequence ID" value="ENSCSEP00000001321.1"/>
    <property type="gene ID" value="ENSCSEG00000000913.1"/>
</dbReference>
<dbReference type="Pfam" id="PF01414">
    <property type="entry name" value="DSL"/>
    <property type="match status" value="1"/>
</dbReference>
<name>A0A3P8UL06_CYNSE</name>
<dbReference type="Pfam" id="PF07657">
    <property type="entry name" value="MNNL"/>
    <property type="match status" value="1"/>
</dbReference>
<feature type="disulfide bond" evidence="14">
    <location>
        <begin position="363"/>
        <end position="380"/>
    </location>
</feature>
<feature type="chain" id="PRO_5018124395" description="Delta-like protein" evidence="18">
    <location>
        <begin position="23"/>
        <end position="711"/>
    </location>
</feature>
<dbReference type="PANTHER" id="PTHR24049">
    <property type="entry name" value="CRUMBS FAMILY MEMBER"/>
    <property type="match status" value="1"/>
</dbReference>
<evidence type="ECO:0000256" key="1">
    <source>
        <dbReference type="ARBA" id="ARBA00004479"/>
    </source>
</evidence>
<reference evidence="21 22" key="1">
    <citation type="journal article" date="2014" name="Nat. Genet.">
        <title>Whole-genome sequence of a flatfish provides insights into ZW sex chromosome evolution and adaptation to a benthic lifestyle.</title>
        <authorList>
            <person name="Chen S."/>
            <person name="Zhang G."/>
            <person name="Shao C."/>
            <person name="Huang Q."/>
            <person name="Liu G."/>
            <person name="Zhang P."/>
            <person name="Song W."/>
            <person name="An N."/>
            <person name="Chalopin D."/>
            <person name="Volff J.N."/>
            <person name="Hong Y."/>
            <person name="Li Q."/>
            <person name="Sha Z."/>
            <person name="Zhou H."/>
            <person name="Xie M."/>
            <person name="Yu Q."/>
            <person name="Liu Y."/>
            <person name="Xiang H."/>
            <person name="Wang N."/>
            <person name="Wu K."/>
            <person name="Yang C."/>
            <person name="Zhou Q."/>
            <person name="Liao X."/>
            <person name="Yang L."/>
            <person name="Hu Q."/>
            <person name="Zhang J."/>
            <person name="Meng L."/>
            <person name="Jin L."/>
            <person name="Tian Y."/>
            <person name="Lian J."/>
            <person name="Yang J."/>
            <person name="Miao G."/>
            <person name="Liu S."/>
            <person name="Liang Z."/>
            <person name="Yan F."/>
            <person name="Li Y."/>
            <person name="Sun B."/>
            <person name="Zhang H."/>
            <person name="Zhang J."/>
            <person name="Zhu Y."/>
            <person name="Du M."/>
            <person name="Zhao Y."/>
            <person name="Schartl M."/>
            <person name="Tang Q."/>
            <person name="Wang J."/>
        </authorList>
    </citation>
    <scope>NUCLEOTIDE SEQUENCE</scope>
</reference>
<dbReference type="InterPro" id="IPR000742">
    <property type="entry name" value="EGF"/>
</dbReference>
<evidence type="ECO:0000259" key="20">
    <source>
        <dbReference type="PROSITE" id="PS51051"/>
    </source>
</evidence>
<evidence type="ECO:0000313" key="21">
    <source>
        <dbReference type="Ensembl" id="ENSCSEP00000001321.1"/>
    </source>
</evidence>
<evidence type="ECO:0000256" key="6">
    <source>
        <dbReference type="ARBA" id="ARBA00022737"/>
    </source>
</evidence>
<evidence type="ECO:0000256" key="16">
    <source>
        <dbReference type="RuleBase" id="RU280815"/>
    </source>
</evidence>
<dbReference type="InterPro" id="IPR009030">
    <property type="entry name" value="Growth_fac_rcpt_cys_sf"/>
</dbReference>
<feature type="disulfide bond" evidence="14">
    <location>
        <begin position="382"/>
        <end position="391"/>
    </location>
</feature>
<dbReference type="CDD" id="cd00054">
    <property type="entry name" value="EGF_CA"/>
    <property type="match status" value="4"/>
</dbReference>
<dbReference type="Proteomes" id="UP000265120">
    <property type="component" value="Chromosome 1"/>
</dbReference>
<keyword evidence="2 16" id="KW-0217">Developmental protein</keyword>
<accession>A0A3P8UL06</accession>
<comment type="function">
    <text evidence="16">Putative Notch ligand involved in the mediation of Notch signaling.</text>
</comment>
<evidence type="ECO:0000256" key="5">
    <source>
        <dbReference type="ARBA" id="ARBA00022729"/>
    </source>
</evidence>
<keyword evidence="22" id="KW-1185">Reference proteome</keyword>
<dbReference type="InterPro" id="IPR051022">
    <property type="entry name" value="Notch_Cell-Fate_Det"/>
</dbReference>
<dbReference type="PANTHER" id="PTHR24049:SF22">
    <property type="entry name" value="DROSOPHILA CRUMBS HOMOLOG"/>
    <property type="match status" value="1"/>
</dbReference>
<dbReference type="SUPFAM" id="SSF57184">
    <property type="entry name" value="Growth factor receptor domain"/>
    <property type="match status" value="1"/>
</dbReference>
<feature type="disulfide bond" evidence="14">
    <location>
        <begin position="497"/>
        <end position="506"/>
    </location>
</feature>
<evidence type="ECO:0000256" key="15">
    <source>
        <dbReference type="PROSITE-ProRule" id="PRU00377"/>
    </source>
</evidence>
<evidence type="ECO:0000256" key="4">
    <source>
        <dbReference type="ARBA" id="ARBA00022692"/>
    </source>
</evidence>
<evidence type="ECO:0000256" key="11">
    <source>
        <dbReference type="ARBA" id="ARBA00023136"/>
    </source>
</evidence>
<keyword evidence="12 14" id="KW-1015">Disulfide bond</keyword>
<evidence type="ECO:0000313" key="22">
    <source>
        <dbReference type="Proteomes" id="UP000265120"/>
    </source>
</evidence>
<feature type="disulfide bond" evidence="14">
    <location>
        <begin position="342"/>
        <end position="351"/>
    </location>
</feature>
<dbReference type="FunFam" id="2.10.25.10:FF:000018">
    <property type="entry name" value="Delta-like 1"/>
    <property type="match status" value="1"/>
</dbReference>
<dbReference type="SUPFAM" id="SSF57196">
    <property type="entry name" value="EGF/Laminin"/>
    <property type="match status" value="4"/>
</dbReference>
<keyword evidence="4 16" id="KW-0812">Transmembrane</keyword>
<dbReference type="FunFam" id="2.10.25.10:FF:000064">
    <property type="entry name" value="Delta-like protein"/>
    <property type="match status" value="1"/>
</dbReference>
<feature type="disulfide bond" evidence="15">
    <location>
        <begin position="180"/>
        <end position="192"/>
    </location>
</feature>
<feature type="domain" description="EGF-like" evidence="19">
    <location>
        <begin position="394"/>
        <end position="430"/>
    </location>
</feature>
<dbReference type="PROSITE" id="PS01186">
    <property type="entry name" value="EGF_2"/>
    <property type="match status" value="7"/>
</dbReference>
<keyword evidence="3 14" id="KW-0245">EGF-like domain</keyword>
<keyword evidence="11 16" id="KW-0472">Membrane</keyword>
<dbReference type="FunFam" id="2.10.25.10:FF:000185">
    <property type="entry name" value="basement membrane-specific heparan sulfate proteoglycan core protein-like"/>
    <property type="match status" value="1"/>
</dbReference>
<dbReference type="AlphaFoldDB" id="A0A3P8UL06"/>
<comment type="caution">
    <text evidence="14">Lacks conserved residue(s) required for the propagation of feature annotation.</text>
</comment>
<dbReference type="GO" id="GO:0030154">
    <property type="term" value="P:cell differentiation"/>
    <property type="evidence" value="ECO:0007669"/>
    <property type="project" value="UniProtKB-KW"/>
</dbReference>
<feature type="disulfide bond" evidence="14">
    <location>
        <begin position="420"/>
        <end position="429"/>
    </location>
</feature>
<dbReference type="OMA" id="KEPWQCT"/>
<sequence>MAIWFTSVYTIVVPLMFTQVLGSGVFELDLHHFQNSQGLLANGQSCSMGGCGTFFRVCLKNYQTVVSPGDCIFGRSVTPVLGSGSFSIQQQDGRLRLPLNFTWPGSFSLVIEAWNSPPADQPGDTTNPDFLISYFAIQRQLGIGREWSQDVQSGTQTELRYSYRFICNDNYYGDTCSKKCAPRDDHFGHYTCNPEGQIVCLPGWKGEYCQEPVCLEGCNERNGNCSLPGECRCREGWQGLFCDVCKLHPSCKHGTCKEPWQCTCREGWGGIFCDQDLNFCTHHKPCANGATCMNTGQGSYTCTCLPGFTGVNCDLEVRQCDSRPCHNGGRCLVSEDGYVCVCPQGFEGTRCENKMLTCADTPCFHGGKCKERGDGKSYVCECPAGYTGHNCERKVNKCTSLQCVNGGHCVVQGNLRLCSCRSGFAGLRCEININECSSNPCANGSTCVDRINDYTCVCPPGYTGRHCDRLKDGCAFRPCQNGGTCVIGAKGRPACICPDGYTGARCQSGDVPLAVTPGPNVGWESGDQLVAISLGAGLVAVLVLLCMVVVVIRHVRKQRAKEQDSETMNNLSKLDYQKENLISTLELKNTNKKIDLEVDCPKEKLNHKHINDYHLDYKSSVGYRDEMCLLDKDENCEKMTEDKQHLSRKYRERPECRISTICSSRDSMYQSVFVIAEEKNECIIATEVSPYCLRMTIRGVRKYRYNEISQC</sequence>
<keyword evidence="7" id="KW-0221">Differentiation</keyword>
<evidence type="ECO:0000256" key="7">
    <source>
        <dbReference type="ARBA" id="ARBA00022782"/>
    </source>
</evidence>
<dbReference type="GO" id="GO:0005509">
    <property type="term" value="F:calcium ion binding"/>
    <property type="evidence" value="ECO:0007669"/>
    <property type="project" value="InterPro"/>
</dbReference>
<evidence type="ECO:0000256" key="12">
    <source>
        <dbReference type="ARBA" id="ARBA00023157"/>
    </source>
</evidence>
<dbReference type="InterPro" id="IPR001881">
    <property type="entry name" value="EGF-like_Ca-bd_dom"/>
</dbReference>
<organism evidence="21 22">
    <name type="scientific">Cynoglossus semilaevis</name>
    <name type="common">Tongue sole</name>
    <dbReference type="NCBI Taxonomy" id="244447"/>
    <lineage>
        <taxon>Eukaryota</taxon>
        <taxon>Metazoa</taxon>
        <taxon>Chordata</taxon>
        <taxon>Craniata</taxon>
        <taxon>Vertebrata</taxon>
        <taxon>Euteleostomi</taxon>
        <taxon>Actinopterygii</taxon>
        <taxon>Neopterygii</taxon>
        <taxon>Teleostei</taxon>
        <taxon>Neoteleostei</taxon>
        <taxon>Acanthomorphata</taxon>
        <taxon>Carangaria</taxon>
        <taxon>Pleuronectiformes</taxon>
        <taxon>Pleuronectoidei</taxon>
        <taxon>Cynoglossidae</taxon>
        <taxon>Cynoglossinae</taxon>
        <taxon>Cynoglossus</taxon>
    </lineage>
</organism>
<dbReference type="PRINTS" id="PR00010">
    <property type="entry name" value="EGFBLOOD"/>
</dbReference>
<dbReference type="Pfam" id="PF00008">
    <property type="entry name" value="EGF"/>
    <property type="match status" value="5"/>
</dbReference>
<keyword evidence="6 16" id="KW-0677">Repeat</keyword>
<dbReference type="GO" id="GO:0007219">
    <property type="term" value="P:Notch signaling pathway"/>
    <property type="evidence" value="ECO:0007669"/>
    <property type="project" value="InterPro"/>
</dbReference>
<feature type="domain" description="EGF-like" evidence="19">
    <location>
        <begin position="432"/>
        <end position="468"/>
    </location>
</feature>